<keyword evidence="1" id="KW-0812">Transmembrane</keyword>
<dbReference type="Proteomes" id="UP000242515">
    <property type="component" value="Unassembled WGS sequence"/>
</dbReference>
<name>A0A1H9KE77_9GAMM</name>
<dbReference type="AlphaFoldDB" id="A0A1H9KE77"/>
<evidence type="ECO:0008006" key="4">
    <source>
        <dbReference type="Google" id="ProtNLM"/>
    </source>
</evidence>
<reference evidence="3" key="1">
    <citation type="submission" date="2016-10" db="EMBL/GenBank/DDBJ databases">
        <authorList>
            <person name="Varghese N."/>
            <person name="Submissions S."/>
        </authorList>
    </citation>
    <scope>NUCLEOTIDE SEQUENCE [LARGE SCALE GENOMIC DNA]</scope>
    <source>
        <strain evidence="3">8N4</strain>
    </source>
</reference>
<dbReference type="InterPro" id="IPR009495">
    <property type="entry name" value="NrsF"/>
</dbReference>
<feature type="transmembrane region" description="Helical" evidence="1">
    <location>
        <begin position="184"/>
        <end position="204"/>
    </location>
</feature>
<dbReference type="STRING" id="988801.SAMN05216522_10983"/>
<accession>A0A1H9KE77</accession>
<organism evidence="2 3">
    <name type="scientific">Rosenbergiella nectarea</name>
    <dbReference type="NCBI Taxonomy" id="988801"/>
    <lineage>
        <taxon>Bacteria</taxon>
        <taxon>Pseudomonadati</taxon>
        <taxon>Pseudomonadota</taxon>
        <taxon>Gammaproteobacteria</taxon>
        <taxon>Enterobacterales</taxon>
        <taxon>Erwiniaceae</taxon>
        <taxon>Rosenbergiella</taxon>
    </lineage>
</organism>
<gene>
    <name evidence="2" type="ORF">SAMN05216522_10983</name>
</gene>
<feature type="transmembrane region" description="Helical" evidence="1">
    <location>
        <begin position="92"/>
        <end position="112"/>
    </location>
</feature>
<proteinExistence type="predicted"/>
<sequence length="208" mass="22412">MSDHQQLIKQLSHEMRPVNPLAPVGVRILKWIAVALPLAIVSSVLVHRGLTDWTQAGAGLALAQLVLAVTIGIAAAWNALTLLIPGRHTIPTVRFILGGGLWLLLNIMSIPAHSPAPTHDHGTFCYLFLMVVSAPMVITLLWTLRQSGGLYSQKSLLMAGISVAAWSVSLLSLCHPVQQDRVDFALHCAAVATIIGITMIIGRFTRVK</sequence>
<keyword evidence="1" id="KW-0472">Membrane</keyword>
<evidence type="ECO:0000256" key="1">
    <source>
        <dbReference type="SAM" id="Phobius"/>
    </source>
</evidence>
<dbReference type="OrthoDB" id="7504729at2"/>
<feature type="transmembrane region" description="Helical" evidence="1">
    <location>
        <begin position="58"/>
        <end position="80"/>
    </location>
</feature>
<protein>
    <recommendedName>
        <fullName evidence="4">DUF1109 domain-containing protein</fullName>
    </recommendedName>
</protein>
<dbReference type="Pfam" id="PF06532">
    <property type="entry name" value="NrsF"/>
    <property type="match status" value="1"/>
</dbReference>
<feature type="transmembrane region" description="Helical" evidence="1">
    <location>
        <begin position="156"/>
        <end position="178"/>
    </location>
</feature>
<dbReference type="EMBL" id="FOGC01000009">
    <property type="protein sequence ID" value="SEQ97235.1"/>
    <property type="molecule type" value="Genomic_DNA"/>
</dbReference>
<feature type="transmembrane region" description="Helical" evidence="1">
    <location>
        <begin position="21"/>
        <end position="46"/>
    </location>
</feature>
<keyword evidence="1" id="KW-1133">Transmembrane helix</keyword>
<feature type="transmembrane region" description="Helical" evidence="1">
    <location>
        <begin position="124"/>
        <end position="144"/>
    </location>
</feature>
<evidence type="ECO:0000313" key="2">
    <source>
        <dbReference type="EMBL" id="SEQ97235.1"/>
    </source>
</evidence>
<evidence type="ECO:0000313" key="3">
    <source>
        <dbReference type="Proteomes" id="UP000242515"/>
    </source>
</evidence>
<keyword evidence="3" id="KW-1185">Reference proteome</keyword>
<dbReference type="RefSeq" id="WP_092676964.1">
    <property type="nucleotide sequence ID" value="NZ_FOGC01000009.1"/>
</dbReference>